<keyword evidence="1" id="KW-1133">Transmembrane helix</keyword>
<reference evidence="2 3" key="1">
    <citation type="submission" date="2021-07" db="EMBL/GenBank/DDBJ databases">
        <authorList>
            <person name="Palmer J.M."/>
        </authorList>
    </citation>
    <scope>NUCLEOTIDE SEQUENCE [LARGE SCALE GENOMIC DNA]</scope>
    <source>
        <strain evidence="2 3">AT_MEX2019</strain>
        <tissue evidence="2">Muscle</tissue>
    </source>
</reference>
<sequence length="292" mass="32897">MDPCKVWTVITGLSLAIAIGLFFCLQQAPQDAVPHRKRWTPDGSHLRPLGEGDRGHPFLQNYWYRYVHDIARAQNKTNCYVCSRMPTHSQGPTIYAKTMDDSQANCAEAFGGSGFAHHSYFVNVRLSPTVGVTNYTCDPSFWVDFNTTKQNKAPPFTVHLDKDQKLFNHTHCHHRSRGGNHTTFVGETKNCREILSNGDGLKNGTYWVLGVAWLCGNNTYFVLPPSWYGICAPVFISDHTVLIRKEHVLQVSSGRIMRHISTLKPHDSVWGTNVLDEFVGTTAMDFNIKTLV</sequence>
<accession>A0ABU7BSQ9</accession>
<feature type="transmembrane region" description="Helical" evidence="1">
    <location>
        <begin position="6"/>
        <end position="28"/>
    </location>
</feature>
<name>A0ABU7BSQ9_9TELE</name>
<evidence type="ECO:0000313" key="2">
    <source>
        <dbReference type="EMBL" id="MED6253466.1"/>
    </source>
</evidence>
<gene>
    <name evidence="2" type="ORF">ATANTOWER_030341</name>
</gene>
<protein>
    <submittedName>
        <fullName evidence="2">Uncharacterized protein</fullName>
    </submittedName>
</protein>
<keyword evidence="1" id="KW-0472">Membrane</keyword>
<keyword evidence="3" id="KW-1185">Reference proteome</keyword>
<dbReference type="EMBL" id="JAHUTI010067123">
    <property type="protein sequence ID" value="MED6253466.1"/>
    <property type="molecule type" value="Genomic_DNA"/>
</dbReference>
<evidence type="ECO:0000313" key="3">
    <source>
        <dbReference type="Proteomes" id="UP001345963"/>
    </source>
</evidence>
<keyword evidence="1" id="KW-0812">Transmembrane</keyword>
<dbReference type="Proteomes" id="UP001345963">
    <property type="component" value="Unassembled WGS sequence"/>
</dbReference>
<proteinExistence type="predicted"/>
<comment type="caution">
    <text evidence="2">The sequence shown here is derived from an EMBL/GenBank/DDBJ whole genome shotgun (WGS) entry which is preliminary data.</text>
</comment>
<evidence type="ECO:0000256" key="1">
    <source>
        <dbReference type="SAM" id="Phobius"/>
    </source>
</evidence>
<organism evidence="2 3">
    <name type="scientific">Ataeniobius toweri</name>
    <dbReference type="NCBI Taxonomy" id="208326"/>
    <lineage>
        <taxon>Eukaryota</taxon>
        <taxon>Metazoa</taxon>
        <taxon>Chordata</taxon>
        <taxon>Craniata</taxon>
        <taxon>Vertebrata</taxon>
        <taxon>Euteleostomi</taxon>
        <taxon>Actinopterygii</taxon>
        <taxon>Neopterygii</taxon>
        <taxon>Teleostei</taxon>
        <taxon>Neoteleostei</taxon>
        <taxon>Acanthomorphata</taxon>
        <taxon>Ovalentaria</taxon>
        <taxon>Atherinomorphae</taxon>
        <taxon>Cyprinodontiformes</taxon>
        <taxon>Goodeidae</taxon>
        <taxon>Ataeniobius</taxon>
    </lineage>
</organism>